<comment type="caution">
    <text evidence="8">The sequence shown here is derived from an EMBL/GenBank/DDBJ whole genome shotgun (WGS) entry which is preliminary data.</text>
</comment>
<feature type="region of interest" description="Disordered" evidence="6">
    <location>
        <begin position="182"/>
        <end position="209"/>
    </location>
</feature>
<gene>
    <name evidence="8" type="ORF">ABMA28_003514</name>
</gene>
<keyword evidence="2 5" id="KW-0863">Zinc-finger</keyword>
<dbReference type="Pfam" id="PF05485">
    <property type="entry name" value="THAP"/>
    <property type="match status" value="1"/>
</dbReference>
<evidence type="ECO:0000256" key="3">
    <source>
        <dbReference type="ARBA" id="ARBA00022833"/>
    </source>
</evidence>
<dbReference type="Proteomes" id="UP001549921">
    <property type="component" value="Unassembled WGS sequence"/>
</dbReference>
<evidence type="ECO:0000313" key="8">
    <source>
        <dbReference type="EMBL" id="KAL0830056.1"/>
    </source>
</evidence>
<dbReference type="InterPro" id="IPR006612">
    <property type="entry name" value="THAP_Znf"/>
</dbReference>
<evidence type="ECO:0000256" key="5">
    <source>
        <dbReference type="PROSITE-ProRule" id="PRU00309"/>
    </source>
</evidence>
<evidence type="ECO:0000256" key="4">
    <source>
        <dbReference type="ARBA" id="ARBA00023125"/>
    </source>
</evidence>
<reference evidence="8 9" key="1">
    <citation type="submission" date="2024-06" db="EMBL/GenBank/DDBJ databases">
        <title>A chromosome-level genome assembly of beet webworm, Loxostege sticticalis.</title>
        <authorList>
            <person name="Zhang Y."/>
        </authorList>
    </citation>
    <scope>NUCLEOTIDE SEQUENCE [LARGE SCALE GENOMIC DNA]</scope>
    <source>
        <strain evidence="8">AQ028</strain>
        <tissue evidence="8">Male pupae</tissue>
    </source>
</reference>
<dbReference type="AlphaFoldDB" id="A0ABD0SWB9"/>
<evidence type="ECO:0000256" key="1">
    <source>
        <dbReference type="ARBA" id="ARBA00022723"/>
    </source>
</evidence>
<dbReference type="SMART" id="SM00980">
    <property type="entry name" value="THAP"/>
    <property type="match status" value="1"/>
</dbReference>
<evidence type="ECO:0000313" key="9">
    <source>
        <dbReference type="Proteomes" id="UP001549921"/>
    </source>
</evidence>
<dbReference type="PROSITE" id="PS50950">
    <property type="entry name" value="ZF_THAP"/>
    <property type="match status" value="1"/>
</dbReference>
<feature type="compositionally biased region" description="Basic and acidic residues" evidence="6">
    <location>
        <begin position="182"/>
        <end position="192"/>
    </location>
</feature>
<dbReference type="SUPFAM" id="SSF57716">
    <property type="entry name" value="Glucocorticoid receptor-like (DNA-binding domain)"/>
    <property type="match status" value="1"/>
</dbReference>
<accession>A0ABD0SWB9</accession>
<organism evidence="8 9">
    <name type="scientific">Loxostege sticticalis</name>
    <name type="common">Beet webworm moth</name>
    <dbReference type="NCBI Taxonomy" id="481309"/>
    <lineage>
        <taxon>Eukaryota</taxon>
        <taxon>Metazoa</taxon>
        <taxon>Ecdysozoa</taxon>
        <taxon>Arthropoda</taxon>
        <taxon>Hexapoda</taxon>
        <taxon>Insecta</taxon>
        <taxon>Pterygota</taxon>
        <taxon>Neoptera</taxon>
        <taxon>Endopterygota</taxon>
        <taxon>Lepidoptera</taxon>
        <taxon>Glossata</taxon>
        <taxon>Ditrysia</taxon>
        <taxon>Pyraloidea</taxon>
        <taxon>Crambidae</taxon>
        <taxon>Pyraustinae</taxon>
        <taxon>Loxostege</taxon>
    </lineage>
</organism>
<evidence type="ECO:0000259" key="7">
    <source>
        <dbReference type="PROSITE" id="PS50950"/>
    </source>
</evidence>
<protein>
    <recommendedName>
        <fullName evidence="7">THAP-type domain-containing protein</fullName>
    </recommendedName>
</protein>
<proteinExistence type="predicted"/>
<feature type="domain" description="THAP-type" evidence="7">
    <location>
        <begin position="1"/>
        <end position="86"/>
    </location>
</feature>
<keyword evidence="1" id="KW-0479">Metal-binding</keyword>
<dbReference type="GO" id="GO:0008270">
    <property type="term" value="F:zinc ion binding"/>
    <property type="evidence" value="ECO:0007669"/>
    <property type="project" value="UniProtKB-KW"/>
</dbReference>
<evidence type="ECO:0000256" key="6">
    <source>
        <dbReference type="SAM" id="MobiDB-lite"/>
    </source>
</evidence>
<dbReference type="SMART" id="SM00692">
    <property type="entry name" value="DM3"/>
    <property type="match status" value="1"/>
</dbReference>
<keyword evidence="3" id="KW-0862">Zinc</keyword>
<sequence length="468" mass="52210">MSQSKAKCCVPGCSISGRSHQVLHGYPNYLKEPERYRSWIYAVGGDILGLSDEHIYKNRRVCHSHFEAKYCLRNNRISAIAIPTLNLLDDNDVNCTEVEYLEEAVSDVSDDTADVLTQPKKPDTEDPTIMFDQDFKLTLDDVDFLFLSYARTFRSLAKQFQTMLKLDIAKLFARYEMKNNMNTDERNKREEPASESVKPSPVEIDPPPAVTPPEPVAKPPQFVVKPTQFVVKPSQFVVKTHQMAVGPTQPVVKPSPEKAANFIPAKEANKKIFRRVPLQAVMSGVMAKTVTSSPQATLAKPKETAQQVILVPQVKQAEPKETVNTSQAILVPPSRQATSQESDFPQITQTNELEKSTVKKYVRVGNIPKQFDPTVNIERLKTDASMPSSQSESLQPPAPKVMKYFVPKKGPAYAIFSKDSVPLQQDTLDTDLDMEVTGQVRTETVFVPTDHVGYCEEEEAGNSSDTSS</sequence>
<dbReference type="EMBL" id="JBEDNZ010000014">
    <property type="protein sequence ID" value="KAL0830056.1"/>
    <property type="molecule type" value="Genomic_DNA"/>
</dbReference>
<name>A0ABD0SWB9_LOXSC</name>
<evidence type="ECO:0000256" key="2">
    <source>
        <dbReference type="ARBA" id="ARBA00022771"/>
    </source>
</evidence>
<dbReference type="GO" id="GO:0003677">
    <property type="term" value="F:DNA binding"/>
    <property type="evidence" value="ECO:0007669"/>
    <property type="project" value="UniProtKB-UniRule"/>
</dbReference>
<keyword evidence="4 5" id="KW-0238">DNA-binding</keyword>